<comment type="caution">
    <text evidence="2">The sequence shown here is derived from an EMBL/GenBank/DDBJ whole genome shotgun (WGS) entry which is preliminary data.</text>
</comment>
<proteinExistence type="predicted"/>
<gene>
    <name evidence="2" type="ORF">A2725_02300</name>
</gene>
<sequence>MPSENLKTNDTTMSEQEKIITQQEKEKTLKQKEAVQYKVMEKLGFLPNNFDPKNYESPDVDQIKVLRWSQTEDESKDIETKTKEEPVTNAKIFREAYNDPKINEFAGKTIPENELDNIVDKIVKKMISNPKALILN</sequence>
<organism evidence="2 3">
    <name type="scientific">Candidatus Magasanikbacteria bacterium RIFCSPHIGHO2_01_FULL_33_34</name>
    <dbReference type="NCBI Taxonomy" id="1798671"/>
    <lineage>
        <taxon>Bacteria</taxon>
        <taxon>Candidatus Magasanikiibacteriota</taxon>
    </lineage>
</organism>
<evidence type="ECO:0000256" key="1">
    <source>
        <dbReference type="SAM" id="MobiDB-lite"/>
    </source>
</evidence>
<name>A0A1F6LKG7_9BACT</name>
<dbReference type="AlphaFoldDB" id="A0A1F6LKG7"/>
<reference evidence="2 3" key="1">
    <citation type="journal article" date="2016" name="Nat. Commun.">
        <title>Thousands of microbial genomes shed light on interconnected biogeochemical processes in an aquifer system.</title>
        <authorList>
            <person name="Anantharaman K."/>
            <person name="Brown C.T."/>
            <person name="Hug L.A."/>
            <person name="Sharon I."/>
            <person name="Castelle C.J."/>
            <person name="Probst A.J."/>
            <person name="Thomas B.C."/>
            <person name="Singh A."/>
            <person name="Wilkins M.J."/>
            <person name="Karaoz U."/>
            <person name="Brodie E.L."/>
            <person name="Williams K.H."/>
            <person name="Hubbard S.S."/>
            <person name="Banfield J.F."/>
        </authorList>
    </citation>
    <scope>NUCLEOTIDE SEQUENCE [LARGE SCALE GENOMIC DNA]</scope>
</reference>
<protein>
    <submittedName>
        <fullName evidence="2">Uncharacterized protein</fullName>
    </submittedName>
</protein>
<evidence type="ECO:0000313" key="3">
    <source>
        <dbReference type="Proteomes" id="UP000177067"/>
    </source>
</evidence>
<feature type="region of interest" description="Disordered" evidence="1">
    <location>
        <begin position="1"/>
        <end position="27"/>
    </location>
</feature>
<dbReference type="Proteomes" id="UP000177067">
    <property type="component" value="Unassembled WGS sequence"/>
</dbReference>
<feature type="compositionally biased region" description="Basic and acidic residues" evidence="1">
    <location>
        <begin position="15"/>
        <end position="27"/>
    </location>
</feature>
<evidence type="ECO:0000313" key="2">
    <source>
        <dbReference type="EMBL" id="OGH59825.1"/>
    </source>
</evidence>
<dbReference type="EMBL" id="MFPS01000006">
    <property type="protein sequence ID" value="OGH59825.1"/>
    <property type="molecule type" value="Genomic_DNA"/>
</dbReference>
<feature type="compositionally biased region" description="Polar residues" evidence="1">
    <location>
        <begin position="1"/>
        <end position="14"/>
    </location>
</feature>
<accession>A0A1F6LKG7</accession>